<dbReference type="InterPro" id="IPR054227">
    <property type="entry name" value="DUF6951"/>
</dbReference>
<dbReference type="AlphaFoldDB" id="A0A1I2Q9S7"/>
<organism evidence="1 2">
    <name type="scientific">Desulfotruncus arcticus DSM 17038</name>
    <dbReference type="NCBI Taxonomy" id="1121424"/>
    <lineage>
        <taxon>Bacteria</taxon>
        <taxon>Bacillati</taxon>
        <taxon>Bacillota</taxon>
        <taxon>Clostridia</taxon>
        <taxon>Eubacteriales</taxon>
        <taxon>Desulfallaceae</taxon>
        <taxon>Desulfotruncus</taxon>
    </lineage>
</organism>
<keyword evidence="2" id="KW-1185">Reference proteome</keyword>
<dbReference type="OrthoDB" id="1807880at2"/>
<gene>
    <name evidence="1" type="ORF">SAMN05660649_01101</name>
</gene>
<dbReference type="STRING" id="341036.SAMN05660649_01101"/>
<dbReference type="Proteomes" id="UP000199337">
    <property type="component" value="Unassembled WGS sequence"/>
</dbReference>
<protein>
    <submittedName>
        <fullName evidence="1">Uncharacterized protein</fullName>
    </submittedName>
</protein>
<evidence type="ECO:0000313" key="1">
    <source>
        <dbReference type="EMBL" id="SFG24129.1"/>
    </source>
</evidence>
<dbReference type="Pfam" id="PF22263">
    <property type="entry name" value="DUF6951"/>
    <property type="match status" value="1"/>
</dbReference>
<accession>A0A1I2Q9S7</accession>
<name>A0A1I2Q9S7_9FIRM</name>
<dbReference type="EMBL" id="FOOX01000003">
    <property type="protein sequence ID" value="SFG24129.1"/>
    <property type="molecule type" value="Genomic_DNA"/>
</dbReference>
<reference evidence="2" key="1">
    <citation type="submission" date="2016-10" db="EMBL/GenBank/DDBJ databases">
        <authorList>
            <person name="Varghese N."/>
            <person name="Submissions S."/>
        </authorList>
    </citation>
    <scope>NUCLEOTIDE SEQUENCE [LARGE SCALE GENOMIC DNA]</scope>
    <source>
        <strain evidence="2">DSM 17038</strain>
    </source>
</reference>
<sequence length="104" mass="11315">MAVVEISPGICGFITKVTVKKINKRVVEVNIETDCPNIKKVAGDIKSIDVYKELFCKLHETNIYKTLIKGMAHPTCLVPLGILKGVEVAADLALPKDATINVHS</sequence>
<dbReference type="RefSeq" id="WP_092469497.1">
    <property type="nucleotide sequence ID" value="NZ_FOOX01000003.1"/>
</dbReference>
<proteinExistence type="predicted"/>
<evidence type="ECO:0000313" key="2">
    <source>
        <dbReference type="Proteomes" id="UP000199337"/>
    </source>
</evidence>